<proteinExistence type="predicted"/>
<dbReference type="Proteomes" id="UP000661858">
    <property type="component" value="Unassembled WGS sequence"/>
</dbReference>
<evidence type="ECO:0000313" key="2">
    <source>
        <dbReference type="Proteomes" id="UP000661858"/>
    </source>
</evidence>
<protein>
    <submittedName>
        <fullName evidence="1">Lasso RiPP family leader peptide-containing protein</fullName>
    </submittedName>
</protein>
<gene>
    <name evidence="1" type="ORF">JK359_03660</name>
</gene>
<sequence>MDTPVDQTVHPEDEMGYEPPTLVEVGDFAQLTMGGCDYGNDNHYQTMCPSP</sequence>
<dbReference type="AlphaFoldDB" id="A0A937EET4"/>
<name>A0A937EET4_9ACTN</name>
<dbReference type="EMBL" id="JAERRK010000001">
    <property type="protein sequence ID" value="MBL1081077.1"/>
    <property type="molecule type" value="Genomic_DNA"/>
</dbReference>
<keyword evidence="2" id="KW-1185">Reference proteome</keyword>
<accession>A0A937EET4</accession>
<evidence type="ECO:0000313" key="1">
    <source>
        <dbReference type="EMBL" id="MBL1081077.1"/>
    </source>
</evidence>
<dbReference type="NCBIfam" id="NF033521">
    <property type="entry name" value="lasso_leader_L3"/>
    <property type="match status" value="1"/>
</dbReference>
<dbReference type="RefSeq" id="WP_201831479.1">
    <property type="nucleotide sequence ID" value="NZ_JAERRK010000001.1"/>
</dbReference>
<organism evidence="1 2">
    <name type="scientific">Streptomyces actinomycinicus</name>
    <dbReference type="NCBI Taxonomy" id="1695166"/>
    <lineage>
        <taxon>Bacteria</taxon>
        <taxon>Bacillati</taxon>
        <taxon>Actinomycetota</taxon>
        <taxon>Actinomycetes</taxon>
        <taxon>Kitasatosporales</taxon>
        <taxon>Streptomycetaceae</taxon>
        <taxon>Streptomyces</taxon>
    </lineage>
</organism>
<comment type="caution">
    <text evidence="1">The sequence shown here is derived from an EMBL/GenBank/DDBJ whole genome shotgun (WGS) entry which is preliminary data.</text>
</comment>
<reference evidence="1" key="1">
    <citation type="submission" date="2021-01" db="EMBL/GenBank/DDBJ databases">
        <title>WGS of actinomycetes isolated from Thailand.</title>
        <authorList>
            <person name="Thawai C."/>
        </authorList>
    </citation>
    <scope>NUCLEOTIDE SEQUENCE</scope>
    <source>
        <strain evidence="1">RCU-197</strain>
    </source>
</reference>